<sequence>GPVVVGLLVVRHKWRVAIRPVTNTLWIFDGNDHHGTIMPSVAAMNQGAVSSGDHETNNNRNTSRARAARRARANCAARRPAEIV</sequence>
<dbReference type="Proteomes" id="UP000815677">
    <property type="component" value="Unassembled WGS sequence"/>
</dbReference>
<reference evidence="1" key="1">
    <citation type="submission" date="2014-09" db="EMBL/GenBank/DDBJ databases">
        <title>Genome sequence of the luminous mushroom Mycena chlorophos for searching fungal bioluminescence genes.</title>
        <authorList>
            <person name="Tanaka Y."/>
            <person name="Kasuga D."/>
            <person name="Oba Y."/>
            <person name="Hase S."/>
            <person name="Sato K."/>
            <person name="Oba Y."/>
            <person name="Sakakibara Y."/>
        </authorList>
    </citation>
    <scope>NUCLEOTIDE SEQUENCE</scope>
</reference>
<name>A0ABQ0L5V4_MYCCL</name>
<evidence type="ECO:0000313" key="1">
    <source>
        <dbReference type="EMBL" id="GAT46335.1"/>
    </source>
</evidence>
<evidence type="ECO:0000313" key="2">
    <source>
        <dbReference type="Proteomes" id="UP000815677"/>
    </source>
</evidence>
<keyword evidence="2" id="KW-1185">Reference proteome</keyword>
<gene>
    <name evidence="1" type="ORF">MCHLO_03868</name>
</gene>
<organism evidence="1 2">
    <name type="scientific">Mycena chlorophos</name>
    <name type="common">Agaric fungus</name>
    <name type="synonym">Agaricus chlorophos</name>
    <dbReference type="NCBI Taxonomy" id="658473"/>
    <lineage>
        <taxon>Eukaryota</taxon>
        <taxon>Fungi</taxon>
        <taxon>Dikarya</taxon>
        <taxon>Basidiomycota</taxon>
        <taxon>Agaricomycotina</taxon>
        <taxon>Agaricomycetes</taxon>
        <taxon>Agaricomycetidae</taxon>
        <taxon>Agaricales</taxon>
        <taxon>Marasmiineae</taxon>
        <taxon>Mycenaceae</taxon>
        <taxon>Mycena</taxon>
    </lineage>
</organism>
<proteinExistence type="predicted"/>
<protein>
    <submittedName>
        <fullName evidence="1">Uncharacterized protein</fullName>
    </submittedName>
</protein>
<dbReference type="EMBL" id="DF842267">
    <property type="protein sequence ID" value="GAT46335.1"/>
    <property type="molecule type" value="Genomic_DNA"/>
</dbReference>
<feature type="non-terminal residue" evidence="1">
    <location>
        <position position="1"/>
    </location>
</feature>
<accession>A0ABQ0L5V4</accession>